<dbReference type="PANTHER" id="PTHR43794:SF11">
    <property type="entry name" value="AMIDOHYDROLASE-RELATED DOMAIN-CONTAINING PROTEIN"/>
    <property type="match status" value="1"/>
</dbReference>
<dbReference type="OrthoDB" id="194468at2759"/>
<dbReference type="SUPFAM" id="SSF51556">
    <property type="entry name" value="Metallo-dependent hydrolases"/>
    <property type="match status" value="1"/>
</dbReference>
<dbReference type="Pfam" id="PF01979">
    <property type="entry name" value="Amidohydro_1"/>
    <property type="match status" value="1"/>
</dbReference>
<evidence type="ECO:0000313" key="4">
    <source>
        <dbReference type="Proteomes" id="UP000076798"/>
    </source>
</evidence>
<proteinExistence type="predicted"/>
<evidence type="ECO:0000259" key="2">
    <source>
        <dbReference type="Pfam" id="PF01979"/>
    </source>
</evidence>
<dbReference type="EMBL" id="KV428150">
    <property type="protein sequence ID" value="KZT35163.1"/>
    <property type="molecule type" value="Genomic_DNA"/>
</dbReference>
<feature type="domain" description="Amidohydrolase-related" evidence="2">
    <location>
        <begin position="58"/>
        <end position="434"/>
    </location>
</feature>
<dbReference type="PANTHER" id="PTHR43794">
    <property type="entry name" value="AMINOHYDROLASE SSNA-RELATED"/>
    <property type="match status" value="1"/>
</dbReference>
<reference evidence="3 4" key="1">
    <citation type="journal article" date="2016" name="Mol. Biol. Evol.">
        <title>Comparative Genomics of Early-Diverging Mushroom-Forming Fungi Provides Insights into the Origins of Lignocellulose Decay Capabilities.</title>
        <authorList>
            <person name="Nagy L.G."/>
            <person name="Riley R."/>
            <person name="Tritt A."/>
            <person name="Adam C."/>
            <person name="Daum C."/>
            <person name="Floudas D."/>
            <person name="Sun H."/>
            <person name="Yadav J.S."/>
            <person name="Pangilinan J."/>
            <person name="Larsson K.H."/>
            <person name="Matsuura K."/>
            <person name="Barry K."/>
            <person name="Labutti K."/>
            <person name="Kuo R."/>
            <person name="Ohm R.A."/>
            <person name="Bhattacharya S.S."/>
            <person name="Shirouzu T."/>
            <person name="Yoshinaga Y."/>
            <person name="Martin F.M."/>
            <person name="Grigoriev I.V."/>
            <person name="Hibbett D.S."/>
        </authorList>
    </citation>
    <scope>NUCLEOTIDE SEQUENCE [LARGE SCALE GENOMIC DNA]</scope>
    <source>
        <strain evidence="3 4">HHB10207 ss-3</strain>
    </source>
</reference>
<evidence type="ECO:0000313" key="3">
    <source>
        <dbReference type="EMBL" id="KZT35163.1"/>
    </source>
</evidence>
<keyword evidence="1 3" id="KW-0378">Hydrolase</keyword>
<name>A0A166AB64_9AGAM</name>
<dbReference type="Gene3D" id="3.20.20.140">
    <property type="entry name" value="Metal-dependent hydrolases"/>
    <property type="match status" value="1"/>
</dbReference>
<keyword evidence="4" id="KW-1185">Reference proteome</keyword>
<sequence>MPPILLKGGLVLTFKNDDPKPHAFEADVLVDNGTIVDIGTSLSLPGGDGEVVDCRGKWITPGQIDTHRHVWMSIMRAQQADWMLSEYLVKMTGTQAGHITVDEAYIGQLAGCLEAINAGVTTVVDHAHVINTPDHAPALIDATIKSGIRSKFCYTRGTAPSSISPWAYANDAEARVWQMKQIEELAQKDHGRLSDRVELGLAYDSYAPGHGPLQPHREVLSLARKYGLSPITTHYVGGPQQSFRHSIKDWDEAGLLSGDVLFSHANGLTHPRADPEEWELLKKYGASIGATPEDELGMAHGNPVAYEAVNRGVRVGLGVDCVSIQSADLFTQMRFALQWQRGHVNEVLAAQGKSPLFTPHSSASAFRLATLGGAEAIHKEASLGSIEKGKFADIVIIDAEDSINLAGAIDPFQALVFWAKSEDVESVIINGEWVKRGRKLTKVDWKEVVGPLKEAVTKVEARRQRDGGTADYLQVNEEMGCATQ</sequence>
<dbReference type="SUPFAM" id="SSF51338">
    <property type="entry name" value="Composite domain of metallo-dependent hydrolases"/>
    <property type="match status" value="1"/>
</dbReference>
<accession>A0A166AB64</accession>
<dbReference type="STRING" id="1314776.A0A166AB64"/>
<dbReference type="Proteomes" id="UP000076798">
    <property type="component" value="Unassembled WGS sequence"/>
</dbReference>
<dbReference type="InterPro" id="IPR006680">
    <property type="entry name" value="Amidohydro-rel"/>
</dbReference>
<protein>
    <submittedName>
        <fullName evidence="3">Metallo-dependent hydrolase</fullName>
    </submittedName>
</protein>
<gene>
    <name evidence="3" type="ORF">SISSUDRAFT_1064711</name>
</gene>
<dbReference type="InterPro" id="IPR011059">
    <property type="entry name" value="Metal-dep_hydrolase_composite"/>
</dbReference>
<dbReference type="AlphaFoldDB" id="A0A166AB64"/>
<organism evidence="3 4">
    <name type="scientific">Sistotremastrum suecicum HHB10207 ss-3</name>
    <dbReference type="NCBI Taxonomy" id="1314776"/>
    <lineage>
        <taxon>Eukaryota</taxon>
        <taxon>Fungi</taxon>
        <taxon>Dikarya</taxon>
        <taxon>Basidiomycota</taxon>
        <taxon>Agaricomycotina</taxon>
        <taxon>Agaricomycetes</taxon>
        <taxon>Sistotremastrales</taxon>
        <taxon>Sistotremastraceae</taxon>
        <taxon>Sistotremastrum</taxon>
    </lineage>
</organism>
<dbReference type="InterPro" id="IPR032466">
    <property type="entry name" value="Metal_Hydrolase"/>
</dbReference>
<dbReference type="InterPro" id="IPR050287">
    <property type="entry name" value="MTA/SAH_deaminase"/>
</dbReference>
<dbReference type="Gene3D" id="2.30.40.10">
    <property type="entry name" value="Urease, subunit C, domain 1"/>
    <property type="match status" value="1"/>
</dbReference>
<dbReference type="GO" id="GO:0016810">
    <property type="term" value="F:hydrolase activity, acting on carbon-nitrogen (but not peptide) bonds"/>
    <property type="evidence" value="ECO:0007669"/>
    <property type="project" value="InterPro"/>
</dbReference>
<evidence type="ECO:0000256" key="1">
    <source>
        <dbReference type="ARBA" id="ARBA00022801"/>
    </source>
</evidence>